<keyword evidence="1" id="KW-0812">Transmembrane</keyword>
<dbReference type="EMBL" id="CP126114">
    <property type="protein sequence ID" value="WHY86093.1"/>
    <property type="molecule type" value="Genomic_DNA"/>
</dbReference>
<feature type="domain" description="YcxB-like C-terminal" evidence="2">
    <location>
        <begin position="106"/>
        <end position="162"/>
    </location>
</feature>
<gene>
    <name evidence="3" type="ORF">QNH39_26555</name>
</gene>
<evidence type="ECO:0000313" key="3">
    <source>
        <dbReference type="EMBL" id="WHY86093.1"/>
    </source>
</evidence>
<dbReference type="AlphaFoldDB" id="A0AA95MQA0"/>
<evidence type="ECO:0000256" key="1">
    <source>
        <dbReference type="SAM" id="Phobius"/>
    </source>
</evidence>
<dbReference type="KEGG" id="nnv:QNH39_26555"/>
<keyword evidence="1" id="KW-0472">Membrane</keyword>
<evidence type="ECO:0000313" key="4">
    <source>
        <dbReference type="Proteomes" id="UP001178288"/>
    </source>
</evidence>
<dbReference type="Proteomes" id="UP001178288">
    <property type="component" value="Chromosome"/>
</dbReference>
<feature type="transmembrane region" description="Helical" evidence="1">
    <location>
        <begin position="57"/>
        <end position="79"/>
    </location>
</feature>
<dbReference type="Pfam" id="PF14317">
    <property type="entry name" value="YcxB"/>
    <property type="match status" value="1"/>
</dbReference>
<dbReference type="InterPro" id="IPR025588">
    <property type="entry name" value="YcxB-like_C"/>
</dbReference>
<organism evidence="3 4">
    <name type="scientific">Neobacillus novalis</name>
    <dbReference type="NCBI Taxonomy" id="220687"/>
    <lineage>
        <taxon>Bacteria</taxon>
        <taxon>Bacillati</taxon>
        <taxon>Bacillota</taxon>
        <taxon>Bacilli</taxon>
        <taxon>Bacillales</taxon>
        <taxon>Bacillaceae</taxon>
        <taxon>Neobacillus</taxon>
    </lineage>
</organism>
<reference evidence="3" key="1">
    <citation type="submission" date="2023-05" db="EMBL/GenBank/DDBJ databases">
        <title>Comparative genomics of Bacillaceae isolates and their secondary metabolite potential.</title>
        <authorList>
            <person name="Song L."/>
            <person name="Nielsen L.J."/>
            <person name="Mohite O."/>
            <person name="Xu X."/>
            <person name="Weber T."/>
            <person name="Kovacs A.T."/>
        </authorList>
    </citation>
    <scope>NUCLEOTIDE SEQUENCE</scope>
    <source>
        <strain evidence="3">XLM17</strain>
    </source>
</reference>
<keyword evidence="1" id="KW-1133">Transmembrane helix</keyword>
<keyword evidence="4" id="KW-1185">Reference proteome</keyword>
<accession>A0AA95MQA0</accession>
<feature type="transmembrane region" description="Helical" evidence="1">
    <location>
        <begin position="35"/>
        <end position="51"/>
    </location>
</feature>
<sequence>MEINYHLTEDDYLNFNLYHVKNSQAAMRTLNIQRILMPIFFIAAAYLFSTIDDVPFLWMLVPFIIVSILWFIFYPKYFYRHVARGTRKMIKEGKNEGLLGDHTMRLSEEGIVDSNSTGETKVNWSGIYEFKESSDTFYLYNSAVSAYILPKRELANVAEVRDYLLGKIKTN</sequence>
<protein>
    <submittedName>
        <fullName evidence="3">YcxB family protein</fullName>
    </submittedName>
</protein>
<evidence type="ECO:0000259" key="2">
    <source>
        <dbReference type="Pfam" id="PF14317"/>
    </source>
</evidence>
<name>A0AA95MQA0_9BACI</name>
<proteinExistence type="predicted"/>
<dbReference type="RefSeq" id="WP_066093653.1">
    <property type="nucleotide sequence ID" value="NZ_CP126114.1"/>
</dbReference>